<dbReference type="InterPro" id="IPR001647">
    <property type="entry name" value="HTH_TetR"/>
</dbReference>
<keyword evidence="1 2" id="KW-0238">DNA-binding</keyword>
<feature type="compositionally biased region" description="Basic and acidic residues" evidence="3">
    <location>
        <begin position="29"/>
        <end position="39"/>
    </location>
</feature>
<dbReference type="EMBL" id="DXGD01000060">
    <property type="protein sequence ID" value="HIW98815.1"/>
    <property type="molecule type" value="Genomic_DNA"/>
</dbReference>
<dbReference type="SUPFAM" id="SSF46689">
    <property type="entry name" value="Homeodomain-like"/>
    <property type="match status" value="1"/>
</dbReference>
<feature type="region of interest" description="Disordered" evidence="3">
    <location>
        <begin position="1"/>
        <end position="39"/>
    </location>
</feature>
<feature type="compositionally biased region" description="Basic and acidic residues" evidence="3">
    <location>
        <begin position="1"/>
        <end position="10"/>
    </location>
</feature>
<dbReference type="Proteomes" id="UP000824151">
    <property type="component" value="Unassembled WGS sequence"/>
</dbReference>
<comment type="caution">
    <text evidence="5">The sequence shown here is derived from an EMBL/GenBank/DDBJ whole genome shotgun (WGS) entry which is preliminary data.</text>
</comment>
<evidence type="ECO:0000313" key="6">
    <source>
        <dbReference type="Proteomes" id="UP000824151"/>
    </source>
</evidence>
<reference evidence="5" key="2">
    <citation type="submission" date="2021-04" db="EMBL/GenBank/DDBJ databases">
        <authorList>
            <person name="Gilroy R."/>
        </authorList>
    </citation>
    <scope>NUCLEOTIDE SEQUENCE</scope>
    <source>
        <strain evidence="5">ChiHejej3B27-3195</strain>
    </source>
</reference>
<dbReference type="AlphaFoldDB" id="A0A9D1USB5"/>
<feature type="domain" description="HTH tetR-type" evidence="4">
    <location>
        <begin position="39"/>
        <end position="99"/>
    </location>
</feature>
<organism evidence="5 6">
    <name type="scientific">Candidatus Nesterenkonia stercoripullorum</name>
    <dbReference type="NCBI Taxonomy" id="2838701"/>
    <lineage>
        <taxon>Bacteria</taxon>
        <taxon>Bacillati</taxon>
        <taxon>Actinomycetota</taxon>
        <taxon>Actinomycetes</taxon>
        <taxon>Micrococcales</taxon>
        <taxon>Micrococcaceae</taxon>
        <taxon>Nesterenkonia</taxon>
    </lineage>
</organism>
<reference evidence="5" key="1">
    <citation type="journal article" date="2021" name="PeerJ">
        <title>Extensive microbial diversity within the chicken gut microbiome revealed by metagenomics and culture.</title>
        <authorList>
            <person name="Gilroy R."/>
            <person name="Ravi A."/>
            <person name="Getino M."/>
            <person name="Pursley I."/>
            <person name="Horton D.L."/>
            <person name="Alikhan N.F."/>
            <person name="Baker D."/>
            <person name="Gharbi K."/>
            <person name="Hall N."/>
            <person name="Watson M."/>
            <person name="Adriaenssens E.M."/>
            <person name="Foster-Nyarko E."/>
            <person name="Jarju S."/>
            <person name="Secka A."/>
            <person name="Antonio M."/>
            <person name="Oren A."/>
            <person name="Chaudhuri R.R."/>
            <person name="La Ragione R."/>
            <person name="Hildebrand F."/>
            <person name="Pallen M.J."/>
        </authorList>
    </citation>
    <scope>NUCLEOTIDE SEQUENCE</scope>
    <source>
        <strain evidence="5">ChiHejej3B27-3195</strain>
    </source>
</reference>
<dbReference type="InterPro" id="IPR009057">
    <property type="entry name" value="Homeodomain-like_sf"/>
</dbReference>
<feature type="non-terminal residue" evidence="5">
    <location>
        <position position="108"/>
    </location>
</feature>
<dbReference type="Pfam" id="PF00440">
    <property type="entry name" value="TetR_N"/>
    <property type="match status" value="1"/>
</dbReference>
<gene>
    <name evidence="5" type="ORF">H9871_01595</name>
</gene>
<proteinExistence type="predicted"/>
<dbReference type="GO" id="GO:0003677">
    <property type="term" value="F:DNA binding"/>
    <property type="evidence" value="ECO:0007669"/>
    <property type="project" value="UniProtKB-UniRule"/>
</dbReference>
<sequence length="108" mass="11880">MEGTDVDREGGPALVGQSQTPPSSRGRTTKRETQKERSLRTRQAILEGCAVVFAQTPYSAVRIHDLLEQEGVTQGGIYHHFPGAKEEIAAEIISEMLRAQEEIARSSM</sequence>
<feature type="DNA-binding region" description="H-T-H motif" evidence="2">
    <location>
        <begin position="62"/>
        <end position="81"/>
    </location>
</feature>
<evidence type="ECO:0000256" key="2">
    <source>
        <dbReference type="PROSITE-ProRule" id="PRU00335"/>
    </source>
</evidence>
<name>A0A9D1USB5_9MICC</name>
<dbReference type="Gene3D" id="1.10.357.10">
    <property type="entry name" value="Tetracycline Repressor, domain 2"/>
    <property type="match status" value="1"/>
</dbReference>
<dbReference type="PROSITE" id="PS50977">
    <property type="entry name" value="HTH_TETR_2"/>
    <property type="match status" value="1"/>
</dbReference>
<evidence type="ECO:0000256" key="3">
    <source>
        <dbReference type="SAM" id="MobiDB-lite"/>
    </source>
</evidence>
<evidence type="ECO:0000259" key="4">
    <source>
        <dbReference type="PROSITE" id="PS50977"/>
    </source>
</evidence>
<protein>
    <submittedName>
        <fullName evidence="5">TetR/AcrR family transcriptional regulator</fullName>
    </submittedName>
</protein>
<accession>A0A9D1USB5</accession>
<feature type="compositionally biased region" description="Polar residues" evidence="3">
    <location>
        <begin position="16"/>
        <end position="26"/>
    </location>
</feature>
<evidence type="ECO:0000313" key="5">
    <source>
        <dbReference type="EMBL" id="HIW98815.1"/>
    </source>
</evidence>
<evidence type="ECO:0000256" key="1">
    <source>
        <dbReference type="ARBA" id="ARBA00023125"/>
    </source>
</evidence>